<evidence type="ECO:0000259" key="2">
    <source>
        <dbReference type="Pfam" id="PF01551"/>
    </source>
</evidence>
<feature type="chain" id="PRO_5045244664" evidence="1">
    <location>
        <begin position="33"/>
        <end position="242"/>
    </location>
</feature>
<dbReference type="SUPFAM" id="SSF51261">
    <property type="entry name" value="Duplicated hybrid motif"/>
    <property type="match status" value="1"/>
</dbReference>
<dbReference type="EMBL" id="JAAEBW010000001">
    <property type="protein sequence ID" value="MBM1193834.1"/>
    <property type="molecule type" value="Genomic_DNA"/>
</dbReference>
<dbReference type="PANTHER" id="PTHR21666">
    <property type="entry name" value="PEPTIDASE-RELATED"/>
    <property type="match status" value="1"/>
</dbReference>
<sequence length="242" mass="26107">MRESPQRHSAKALMWLAGGVVLLTLTAPAACAFSTAPDTHAARACNERPAKPVKRRAWVPDNPALGYVPGQSLIRNRPRLSAPIVPWVAQGERYPFPWRGGPFRLTQGPGGSYSHQDVRSRYAMDIAMPEGTPIIAARAGRVLDLENSQSGAWPSPSGNFVRVLHSDASTGVYLHLSRGSVRVQVGQQVMLGSVLGLSGNTGHSNGPHLHFVVQRNSGLGWVSIPFQFNQPLQGLPNFALGR</sequence>
<reference evidence="3 4" key="1">
    <citation type="submission" date="2020-01" db="EMBL/GenBank/DDBJ databases">
        <title>Comparative genomics of meat spoilage bacteria.</title>
        <authorList>
            <person name="Hilgarth M."/>
            <person name="Vogel R.F."/>
        </authorList>
    </citation>
    <scope>NUCLEOTIDE SEQUENCE [LARGE SCALE GENOMIC DNA]</scope>
    <source>
        <strain evidence="3 4">TMW2.2077</strain>
    </source>
</reference>
<dbReference type="RefSeq" id="WP_203302020.1">
    <property type="nucleotide sequence ID" value="NZ_JAAEBW010000001.1"/>
</dbReference>
<evidence type="ECO:0000313" key="4">
    <source>
        <dbReference type="Proteomes" id="UP000809529"/>
    </source>
</evidence>
<dbReference type="InterPro" id="IPR016047">
    <property type="entry name" value="M23ase_b-sheet_dom"/>
</dbReference>
<dbReference type="PANTHER" id="PTHR21666:SF294">
    <property type="entry name" value="PEPTIDASE M23"/>
    <property type="match status" value="1"/>
</dbReference>
<dbReference type="Proteomes" id="UP000809529">
    <property type="component" value="Unassembled WGS sequence"/>
</dbReference>
<organism evidence="3 4">
    <name type="scientific">Pseudomonas weihenstephanensis</name>
    <dbReference type="NCBI Taxonomy" id="1608994"/>
    <lineage>
        <taxon>Bacteria</taxon>
        <taxon>Pseudomonadati</taxon>
        <taxon>Pseudomonadota</taxon>
        <taxon>Gammaproteobacteria</taxon>
        <taxon>Pseudomonadales</taxon>
        <taxon>Pseudomonadaceae</taxon>
        <taxon>Pseudomonas</taxon>
    </lineage>
</organism>
<protein>
    <submittedName>
        <fullName evidence="3">M23 family metallopeptidase</fullName>
    </submittedName>
</protein>
<feature type="signal peptide" evidence="1">
    <location>
        <begin position="1"/>
        <end position="32"/>
    </location>
</feature>
<dbReference type="Pfam" id="PF01551">
    <property type="entry name" value="Peptidase_M23"/>
    <property type="match status" value="1"/>
</dbReference>
<comment type="caution">
    <text evidence="3">The sequence shown here is derived from an EMBL/GenBank/DDBJ whole genome shotgun (WGS) entry which is preliminary data.</text>
</comment>
<feature type="domain" description="M23ase beta-sheet core" evidence="2">
    <location>
        <begin position="121"/>
        <end position="216"/>
    </location>
</feature>
<evidence type="ECO:0000313" key="3">
    <source>
        <dbReference type="EMBL" id="MBM1193834.1"/>
    </source>
</evidence>
<keyword evidence="4" id="KW-1185">Reference proteome</keyword>
<dbReference type="InterPro" id="IPR050570">
    <property type="entry name" value="Cell_wall_metabolism_enzyme"/>
</dbReference>
<accession>A0ABS1ZBJ3</accession>
<proteinExistence type="predicted"/>
<dbReference type="Gene3D" id="2.70.70.10">
    <property type="entry name" value="Glucose Permease (Domain IIA)"/>
    <property type="match status" value="1"/>
</dbReference>
<evidence type="ECO:0000256" key="1">
    <source>
        <dbReference type="SAM" id="SignalP"/>
    </source>
</evidence>
<dbReference type="CDD" id="cd12797">
    <property type="entry name" value="M23_peptidase"/>
    <property type="match status" value="1"/>
</dbReference>
<gene>
    <name evidence="3" type="ORF">GYN02_01410</name>
</gene>
<dbReference type="InterPro" id="IPR011055">
    <property type="entry name" value="Dup_hybrid_motif"/>
</dbReference>
<name>A0ABS1ZBJ3_9PSED</name>
<keyword evidence="1" id="KW-0732">Signal</keyword>